<evidence type="ECO:0000313" key="4">
    <source>
        <dbReference type="Proteomes" id="UP000002407"/>
    </source>
</evidence>
<dbReference type="Pfam" id="PF02617">
    <property type="entry name" value="ClpS"/>
    <property type="match status" value="1"/>
</dbReference>
<dbReference type="EMBL" id="CP000776">
    <property type="protein sequence ID" value="ABS51627.1"/>
    <property type="molecule type" value="Genomic_DNA"/>
</dbReference>
<accession>A7I2C8</accession>
<keyword evidence="3" id="KW-0378">Hydrolase</keyword>
<proteinExistence type="inferred from homology"/>
<dbReference type="Gene3D" id="3.30.1390.10">
    <property type="match status" value="1"/>
</dbReference>
<dbReference type="InterPro" id="IPR014719">
    <property type="entry name" value="Ribosomal_bL12_C/ClpS-like"/>
</dbReference>
<dbReference type="InterPro" id="IPR022935">
    <property type="entry name" value="ClpS"/>
</dbReference>
<dbReference type="PANTHER" id="PTHR33473:SF19">
    <property type="entry name" value="ATP-DEPENDENT CLP PROTEASE ADAPTER PROTEIN CLPS"/>
    <property type="match status" value="1"/>
</dbReference>
<dbReference type="GO" id="GO:0008233">
    <property type="term" value="F:peptidase activity"/>
    <property type="evidence" value="ECO:0007669"/>
    <property type="project" value="UniProtKB-KW"/>
</dbReference>
<dbReference type="STRING" id="360107.CHAB381_1113"/>
<dbReference type="FunFam" id="3.30.1390.10:FF:000002">
    <property type="entry name" value="ATP-dependent Clp protease adapter protein ClpS"/>
    <property type="match status" value="1"/>
</dbReference>
<dbReference type="PANTHER" id="PTHR33473">
    <property type="entry name" value="ATP-DEPENDENT CLP PROTEASE ADAPTER PROTEIN CLPS1, CHLOROPLASTIC"/>
    <property type="match status" value="1"/>
</dbReference>
<keyword evidence="4" id="KW-1185">Reference proteome</keyword>
<dbReference type="Proteomes" id="UP000002407">
    <property type="component" value="Chromosome"/>
</dbReference>
<dbReference type="RefSeq" id="WP_012108968.1">
    <property type="nucleotide sequence ID" value="NC_009714.1"/>
</dbReference>
<evidence type="ECO:0000313" key="3">
    <source>
        <dbReference type="EMBL" id="ABS51627.1"/>
    </source>
</evidence>
<protein>
    <recommendedName>
        <fullName evidence="1">ATP-dependent Clp protease adapter protein ClpS</fullName>
    </recommendedName>
</protein>
<reference evidence="4" key="1">
    <citation type="submission" date="2007-07" db="EMBL/GenBank/DDBJ databases">
        <title>Complete genome sequence of Campylobacter hominis ATCC BAA-381, a commensal isolated from the human gastrointestinal tract.</title>
        <authorList>
            <person name="Fouts D.E."/>
            <person name="Mongodin E.F."/>
            <person name="Puiu D."/>
            <person name="Sebastian Y."/>
            <person name="Miller W.G."/>
            <person name="Mandrell R.E."/>
            <person name="Nelson K.E."/>
        </authorList>
    </citation>
    <scope>NUCLEOTIDE SEQUENCE [LARGE SCALE GENOMIC DNA]</scope>
    <source>
        <strain evidence="4">ATCC BAA-381 / LMG 19568 / NCTC 13146 / CH001A</strain>
    </source>
</reference>
<dbReference type="GO" id="GO:0006508">
    <property type="term" value="P:proteolysis"/>
    <property type="evidence" value="ECO:0007669"/>
    <property type="project" value="UniProtKB-UniRule"/>
</dbReference>
<organism evidence="3 4">
    <name type="scientific">Campylobacter hominis (strain ATCC BAA-381 / DSM 21671 / CCUG 45161 / LMG 19568 / NCTC 13146 / CH001A)</name>
    <dbReference type="NCBI Taxonomy" id="360107"/>
    <lineage>
        <taxon>Bacteria</taxon>
        <taxon>Pseudomonadati</taxon>
        <taxon>Campylobacterota</taxon>
        <taxon>Epsilonproteobacteria</taxon>
        <taxon>Campylobacterales</taxon>
        <taxon>Campylobacteraceae</taxon>
        <taxon>Campylobacter</taxon>
    </lineage>
</organism>
<dbReference type="eggNOG" id="COG2127">
    <property type="taxonomic scope" value="Bacteria"/>
</dbReference>
<evidence type="ECO:0000256" key="1">
    <source>
        <dbReference type="HAMAP-Rule" id="MF_00302"/>
    </source>
</evidence>
<comment type="function">
    <text evidence="1">Involved in the modulation of the specificity of the ClpAP-mediated ATP-dependent protein degradation.</text>
</comment>
<feature type="domain" description="Adaptor protein ClpS core" evidence="2">
    <location>
        <begin position="16"/>
        <end position="93"/>
    </location>
</feature>
<dbReference type="AlphaFoldDB" id="A7I2C8"/>
<sequence>MAFQNESQTKTKIFIPKIYRVILLNDDVTTMDFVVMILMEIFEKTRDEAINIMLHIHKNGSGICGSYIKEIAETKKDEVKMLAKKANFPLVCEIEEE</sequence>
<dbReference type="HAMAP" id="MF_00302">
    <property type="entry name" value="ClpS"/>
    <property type="match status" value="1"/>
</dbReference>
<comment type="subunit">
    <text evidence="1">Binds to the N-terminal domain of the chaperone ClpA.</text>
</comment>
<dbReference type="GO" id="GO:0030163">
    <property type="term" value="P:protein catabolic process"/>
    <property type="evidence" value="ECO:0007669"/>
    <property type="project" value="InterPro"/>
</dbReference>
<dbReference type="HOGENOM" id="CLU_134358_1_0_7"/>
<name>A7I2C8_CAMHC</name>
<dbReference type="SUPFAM" id="SSF54736">
    <property type="entry name" value="ClpS-like"/>
    <property type="match status" value="1"/>
</dbReference>
<keyword evidence="3" id="KW-0645">Protease</keyword>
<gene>
    <name evidence="1 3" type="primary">clpS</name>
    <name evidence="3" type="ordered locus">CHAB381_1113</name>
</gene>
<dbReference type="OrthoDB" id="9796121at2"/>
<comment type="similarity">
    <text evidence="1">Belongs to the ClpS family.</text>
</comment>
<evidence type="ECO:0000259" key="2">
    <source>
        <dbReference type="Pfam" id="PF02617"/>
    </source>
</evidence>
<dbReference type="KEGG" id="cha:CHAB381_1113"/>
<dbReference type="InterPro" id="IPR003769">
    <property type="entry name" value="ClpS_core"/>
</dbReference>